<dbReference type="GO" id="GO:0016887">
    <property type="term" value="F:ATP hydrolysis activity"/>
    <property type="evidence" value="ECO:0007669"/>
    <property type="project" value="InterPro"/>
</dbReference>
<gene>
    <name evidence="12" type="ORF">DBV39_16735</name>
</gene>
<evidence type="ECO:0000313" key="12">
    <source>
        <dbReference type="EMBL" id="AWB35103.1"/>
    </source>
</evidence>
<feature type="domain" description="ABC transporter" evidence="11">
    <location>
        <begin position="2"/>
        <end position="241"/>
    </location>
</feature>
<dbReference type="InterPro" id="IPR017871">
    <property type="entry name" value="ABC_transporter-like_CS"/>
</dbReference>
<dbReference type="Pfam" id="PF09383">
    <property type="entry name" value="NIL"/>
    <property type="match status" value="1"/>
</dbReference>
<keyword evidence="4" id="KW-0813">Transport</keyword>
<dbReference type="KEGG" id="boz:DBV39_16735"/>
<dbReference type="PROSITE" id="PS00211">
    <property type="entry name" value="ABC_TRANSPORTER_1"/>
    <property type="match status" value="1"/>
</dbReference>
<dbReference type="SMART" id="SM00930">
    <property type="entry name" value="NIL"/>
    <property type="match status" value="1"/>
</dbReference>
<dbReference type="PANTHER" id="PTHR43166">
    <property type="entry name" value="AMINO ACID IMPORT ATP-BINDING PROTEIN"/>
    <property type="match status" value="1"/>
</dbReference>
<keyword evidence="10" id="KW-0472">Membrane</keyword>
<evidence type="ECO:0000259" key="11">
    <source>
        <dbReference type="PROSITE" id="PS50893"/>
    </source>
</evidence>
<organism evidence="12 13">
    <name type="scientific">Orrella marina</name>
    <dbReference type="NCBI Taxonomy" id="2163011"/>
    <lineage>
        <taxon>Bacteria</taxon>
        <taxon>Pseudomonadati</taxon>
        <taxon>Pseudomonadota</taxon>
        <taxon>Betaproteobacteria</taxon>
        <taxon>Burkholderiales</taxon>
        <taxon>Alcaligenaceae</taxon>
        <taxon>Orrella</taxon>
    </lineage>
</organism>
<accession>A0A2R4XMS6</accession>
<dbReference type="FunFam" id="3.40.50.300:FF:000056">
    <property type="entry name" value="Cell division ATP-binding protein FtsE"/>
    <property type="match status" value="1"/>
</dbReference>
<dbReference type="PROSITE" id="PS50893">
    <property type="entry name" value="ABC_TRANSPORTER_2"/>
    <property type="match status" value="1"/>
</dbReference>
<evidence type="ECO:0000313" key="13">
    <source>
        <dbReference type="Proteomes" id="UP000244571"/>
    </source>
</evidence>
<keyword evidence="13" id="KW-1185">Reference proteome</keyword>
<keyword evidence="9" id="KW-0029">Amino-acid transport</keyword>
<dbReference type="Gene3D" id="3.30.70.260">
    <property type="match status" value="1"/>
</dbReference>
<dbReference type="GO" id="GO:0006865">
    <property type="term" value="P:amino acid transport"/>
    <property type="evidence" value="ECO:0007669"/>
    <property type="project" value="UniProtKB-KW"/>
</dbReference>
<dbReference type="InterPro" id="IPR027417">
    <property type="entry name" value="P-loop_NTPase"/>
</dbReference>
<dbReference type="Pfam" id="PF00005">
    <property type="entry name" value="ABC_tran"/>
    <property type="match status" value="1"/>
</dbReference>
<proteinExistence type="inferred from homology"/>
<evidence type="ECO:0000256" key="9">
    <source>
        <dbReference type="ARBA" id="ARBA00022970"/>
    </source>
</evidence>
<evidence type="ECO:0000256" key="3">
    <source>
        <dbReference type="ARBA" id="ARBA00020019"/>
    </source>
</evidence>
<dbReference type="RefSeq" id="WP_108622513.1">
    <property type="nucleotide sequence ID" value="NZ_CP028901.1"/>
</dbReference>
<reference evidence="12 13" key="1">
    <citation type="submission" date="2018-04" db="EMBL/GenBank/DDBJ databases">
        <title>Bordetella sp. HZ20 isolated from seawater.</title>
        <authorList>
            <person name="Sun C."/>
        </authorList>
    </citation>
    <scope>NUCLEOTIDE SEQUENCE [LARGE SCALE GENOMIC DNA]</scope>
    <source>
        <strain evidence="12 13">HZ20</strain>
    </source>
</reference>
<dbReference type="EMBL" id="CP028901">
    <property type="protein sequence ID" value="AWB35103.1"/>
    <property type="molecule type" value="Genomic_DNA"/>
</dbReference>
<dbReference type="OrthoDB" id="9802264at2"/>
<protein>
    <recommendedName>
        <fullName evidence="3">Cell division ATP-binding protein FtsE</fullName>
    </recommendedName>
</protein>
<dbReference type="CDD" id="cd03258">
    <property type="entry name" value="ABC_MetN_methionine_transporter"/>
    <property type="match status" value="1"/>
</dbReference>
<dbReference type="GO" id="GO:0005524">
    <property type="term" value="F:ATP binding"/>
    <property type="evidence" value="ECO:0007669"/>
    <property type="project" value="UniProtKB-KW"/>
</dbReference>
<evidence type="ECO:0000256" key="6">
    <source>
        <dbReference type="ARBA" id="ARBA00022741"/>
    </source>
</evidence>
<evidence type="ECO:0000256" key="4">
    <source>
        <dbReference type="ARBA" id="ARBA00022448"/>
    </source>
</evidence>
<dbReference type="InterPro" id="IPR050086">
    <property type="entry name" value="MetN_ABC_transporter-like"/>
</dbReference>
<dbReference type="SUPFAM" id="SSF55021">
    <property type="entry name" value="ACT-like"/>
    <property type="match status" value="1"/>
</dbReference>
<dbReference type="PANTHER" id="PTHR43166:SF30">
    <property type="entry name" value="METHIONINE IMPORT ATP-BINDING PROTEIN METN"/>
    <property type="match status" value="1"/>
</dbReference>
<dbReference type="InterPro" id="IPR041701">
    <property type="entry name" value="MetN_ABC"/>
</dbReference>
<dbReference type="SMART" id="SM00382">
    <property type="entry name" value="AAA"/>
    <property type="match status" value="1"/>
</dbReference>
<evidence type="ECO:0000256" key="10">
    <source>
        <dbReference type="ARBA" id="ARBA00023136"/>
    </source>
</evidence>
<keyword evidence="8" id="KW-1278">Translocase</keyword>
<dbReference type="Gene3D" id="3.40.50.300">
    <property type="entry name" value="P-loop containing nucleotide triphosphate hydrolases"/>
    <property type="match status" value="1"/>
</dbReference>
<dbReference type="InterPro" id="IPR018449">
    <property type="entry name" value="NIL_domain"/>
</dbReference>
<dbReference type="InterPro" id="IPR003593">
    <property type="entry name" value="AAA+_ATPase"/>
</dbReference>
<sequence>MIQLENIRKSYLSAGREVVALSDINLRIEQGEVFGIIGRSGAGKSTLIRLLNLLERPTTGRVILNDQCISELAEPQLRVIRQKIGMVFQHFNLLQSRSVLDNVCFPLKLAGMSRQAQKNRALEVLELVGLADHAAKYPRQLSGGQQQRVGIARALANRPDLLLCDEATSALDPETTQSILKLLREINQRLGLTIVLITHSMDVIRQICHRVAVIERGVLVESGDVLEVFLHPKDATTQSLLAQSGNDTEGWRDMVRTTQGRIMRLSFKGKTATQPLISRLSRELNLDVSILQGSVGQINATPYGQLVIQAEGAPEELARLESAMNDLGIQHEELHP</sequence>
<keyword evidence="7 12" id="KW-0067">ATP-binding</keyword>
<dbReference type="InterPro" id="IPR045865">
    <property type="entry name" value="ACT-like_dom_sf"/>
</dbReference>
<comment type="function">
    <text evidence="1">Part of the ABC transporter FtsEX involved in cellular division. Important for assembly or stability of the septal ring.</text>
</comment>
<dbReference type="InterPro" id="IPR003439">
    <property type="entry name" value="ABC_transporter-like_ATP-bd"/>
</dbReference>
<keyword evidence="5" id="KW-1003">Cell membrane</keyword>
<evidence type="ECO:0000256" key="7">
    <source>
        <dbReference type="ARBA" id="ARBA00022840"/>
    </source>
</evidence>
<keyword evidence="6" id="KW-0547">Nucleotide-binding</keyword>
<dbReference type="GO" id="GO:0005886">
    <property type="term" value="C:plasma membrane"/>
    <property type="evidence" value="ECO:0007669"/>
    <property type="project" value="UniProtKB-ARBA"/>
</dbReference>
<dbReference type="SUPFAM" id="SSF52540">
    <property type="entry name" value="P-loop containing nucleoside triphosphate hydrolases"/>
    <property type="match status" value="1"/>
</dbReference>
<evidence type="ECO:0000256" key="1">
    <source>
        <dbReference type="ARBA" id="ARBA00002579"/>
    </source>
</evidence>
<dbReference type="AlphaFoldDB" id="A0A2R4XMS6"/>
<evidence type="ECO:0000256" key="8">
    <source>
        <dbReference type="ARBA" id="ARBA00022967"/>
    </source>
</evidence>
<dbReference type="Proteomes" id="UP000244571">
    <property type="component" value="Chromosome"/>
</dbReference>
<name>A0A2R4XMS6_9BURK</name>
<evidence type="ECO:0000256" key="2">
    <source>
        <dbReference type="ARBA" id="ARBA00005417"/>
    </source>
</evidence>
<evidence type="ECO:0000256" key="5">
    <source>
        <dbReference type="ARBA" id="ARBA00022475"/>
    </source>
</evidence>
<comment type="similarity">
    <text evidence="2">Belongs to the ABC transporter superfamily.</text>
</comment>